<evidence type="ECO:0000313" key="8">
    <source>
        <dbReference type="EMBL" id="KYH27938.1"/>
    </source>
</evidence>
<evidence type="ECO:0000256" key="1">
    <source>
        <dbReference type="ARBA" id="ARBA00004651"/>
    </source>
</evidence>
<keyword evidence="2" id="KW-1003">Cell membrane</keyword>
<sequence length="357" mass="38057">MSPSLGEAKSFGRAVAREVSEENVTFMAGSIAYQAFVSLIPLLALLFLAVAVVGDQSLANEITGYTQSYLPASAQSLLDGYIAGEAGSSAGGAGVIGAVTLIWGTLKIFRGLDTAFSEIYDTVEDNSFLDQLVDGLVVLGTIGGAVLGAVVATTAFAALPEIPFIGLLNPLVLVVGLTVVFYPMYSRFPDVEGLTPKQVLPGVVVAAVGWALLQALFQVYIGYAGGGSTSGSDVIGAILLLLTWLYFSGLVLLLGAVVNAVIAGRAADSADASPDDSEAIHAKARALRRERERLDRRHAEITRERSETDASARADRSGREDAEAVRRRNRLLLDRLRWYEKPVWKRGLLRALGYRPR</sequence>
<evidence type="ECO:0000256" key="3">
    <source>
        <dbReference type="ARBA" id="ARBA00022692"/>
    </source>
</evidence>
<dbReference type="Pfam" id="PF03631">
    <property type="entry name" value="Virul_fac_BrkB"/>
    <property type="match status" value="1"/>
</dbReference>
<dbReference type="PATRIC" id="fig|1008153.3.peg.615"/>
<dbReference type="Proteomes" id="UP000075321">
    <property type="component" value="Unassembled WGS sequence"/>
</dbReference>
<reference evidence="8 9" key="1">
    <citation type="submission" date="2016-02" db="EMBL/GenBank/DDBJ databases">
        <title>Genome sequence of Halalkalicoccus paucihalophilus DSM 24557.</title>
        <authorList>
            <person name="Poehlein A."/>
            <person name="Daniel R."/>
        </authorList>
    </citation>
    <scope>NUCLEOTIDE SEQUENCE [LARGE SCALE GENOMIC DNA]</scope>
    <source>
        <strain evidence="8 9">DSM 24557</strain>
    </source>
</reference>
<comment type="caution">
    <text evidence="8">The sequence shown here is derived from an EMBL/GenBank/DDBJ whole genome shotgun (WGS) entry which is preliminary data.</text>
</comment>
<feature type="transmembrane region" description="Helical" evidence="7">
    <location>
        <begin position="235"/>
        <end position="262"/>
    </location>
</feature>
<keyword evidence="4 7" id="KW-1133">Transmembrane helix</keyword>
<accession>A0A151AJU3</accession>
<feature type="transmembrane region" description="Helical" evidence="7">
    <location>
        <begin position="203"/>
        <end position="223"/>
    </location>
</feature>
<evidence type="ECO:0000256" key="4">
    <source>
        <dbReference type="ARBA" id="ARBA00022989"/>
    </source>
</evidence>
<evidence type="ECO:0000256" key="7">
    <source>
        <dbReference type="SAM" id="Phobius"/>
    </source>
</evidence>
<evidence type="ECO:0000256" key="6">
    <source>
        <dbReference type="SAM" id="MobiDB-lite"/>
    </source>
</evidence>
<dbReference type="PANTHER" id="PTHR30213:SF0">
    <property type="entry name" value="UPF0761 MEMBRANE PROTEIN YIHY"/>
    <property type="match status" value="1"/>
</dbReference>
<feature type="transmembrane region" description="Helical" evidence="7">
    <location>
        <begin position="31"/>
        <end position="53"/>
    </location>
</feature>
<evidence type="ECO:0000256" key="2">
    <source>
        <dbReference type="ARBA" id="ARBA00022475"/>
    </source>
</evidence>
<protein>
    <submittedName>
        <fullName evidence="8">Uncharacterized protein</fullName>
    </submittedName>
</protein>
<dbReference type="RefSeq" id="WP_066379318.1">
    <property type="nucleotide sequence ID" value="NZ_LTAZ01000001.1"/>
</dbReference>
<dbReference type="NCBIfam" id="TIGR00765">
    <property type="entry name" value="yihY_not_rbn"/>
    <property type="match status" value="1"/>
</dbReference>
<keyword evidence="3 7" id="KW-0812">Transmembrane</keyword>
<dbReference type="AlphaFoldDB" id="A0A151AJU3"/>
<feature type="transmembrane region" description="Helical" evidence="7">
    <location>
        <begin position="164"/>
        <end position="182"/>
    </location>
</feature>
<evidence type="ECO:0000256" key="5">
    <source>
        <dbReference type="ARBA" id="ARBA00023136"/>
    </source>
</evidence>
<proteinExistence type="predicted"/>
<dbReference type="PANTHER" id="PTHR30213">
    <property type="entry name" value="INNER MEMBRANE PROTEIN YHJD"/>
    <property type="match status" value="1"/>
</dbReference>
<keyword evidence="5 7" id="KW-0472">Membrane</keyword>
<name>A0A151AJU3_9EURY</name>
<dbReference type="GO" id="GO:0005886">
    <property type="term" value="C:plasma membrane"/>
    <property type="evidence" value="ECO:0007669"/>
    <property type="project" value="UniProtKB-SubCell"/>
</dbReference>
<keyword evidence="9" id="KW-1185">Reference proteome</keyword>
<evidence type="ECO:0000313" key="9">
    <source>
        <dbReference type="Proteomes" id="UP000075321"/>
    </source>
</evidence>
<gene>
    <name evidence="8" type="ORF">HAPAU_06140</name>
</gene>
<dbReference type="InterPro" id="IPR017039">
    <property type="entry name" value="Virul_fac_BrkB"/>
</dbReference>
<organism evidence="8 9">
    <name type="scientific">Halalkalicoccus paucihalophilus</name>
    <dbReference type="NCBI Taxonomy" id="1008153"/>
    <lineage>
        <taxon>Archaea</taxon>
        <taxon>Methanobacteriati</taxon>
        <taxon>Methanobacteriota</taxon>
        <taxon>Stenosarchaea group</taxon>
        <taxon>Halobacteria</taxon>
        <taxon>Halobacteriales</taxon>
        <taxon>Halococcaceae</taxon>
        <taxon>Halalkalicoccus</taxon>
    </lineage>
</organism>
<dbReference type="EMBL" id="LTAZ01000001">
    <property type="protein sequence ID" value="KYH27938.1"/>
    <property type="molecule type" value="Genomic_DNA"/>
</dbReference>
<feature type="region of interest" description="Disordered" evidence="6">
    <location>
        <begin position="298"/>
        <end position="322"/>
    </location>
</feature>
<feature type="transmembrane region" description="Helical" evidence="7">
    <location>
        <begin position="136"/>
        <end position="158"/>
    </location>
</feature>
<comment type="subcellular location">
    <subcellularLocation>
        <location evidence="1">Cell membrane</location>
        <topology evidence="1">Multi-pass membrane protein</topology>
    </subcellularLocation>
</comment>
<dbReference type="OrthoDB" id="204872at2157"/>